<organism evidence="2 3">
    <name type="scientific">Coniophora puteana (strain RWD-64-598)</name>
    <name type="common">Brown rot fungus</name>
    <dbReference type="NCBI Taxonomy" id="741705"/>
    <lineage>
        <taxon>Eukaryota</taxon>
        <taxon>Fungi</taxon>
        <taxon>Dikarya</taxon>
        <taxon>Basidiomycota</taxon>
        <taxon>Agaricomycotina</taxon>
        <taxon>Agaricomycetes</taxon>
        <taxon>Agaricomycetidae</taxon>
        <taxon>Boletales</taxon>
        <taxon>Coniophorineae</taxon>
        <taxon>Coniophoraceae</taxon>
        <taxon>Coniophora</taxon>
    </lineage>
</organism>
<dbReference type="KEGG" id="cput:CONPUDRAFT_75252"/>
<dbReference type="Proteomes" id="UP000053558">
    <property type="component" value="Unassembled WGS sequence"/>
</dbReference>
<dbReference type="EMBL" id="JH711582">
    <property type="protein sequence ID" value="EIW78630.1"/>
    <property type="molecule type" value="Genomic_DNA"/>
</dbReference>
<reference evidence="3" key="1">
    <citation type="journal article" date="2012" name="Science">
        <title>The Paleozoic origin of enzymatic lignin decomposition reconstructed from 31 fungal genomes.</title>
        <authorList>
            <person name="Floudas D."/>
            <person name="Binder M."/>
            <person name="Riley R."/>
            <person name="Barry K."/>
            <person name="Blanchette R.A."/>
            <person name="Henrissat B."/>
            <person name="Martinez A.T."/>
            <person name="Otillar R."/>
            <person name="Spatafora J.W."/>
            <person name="Yadav J.S."/>
            <person name="Aerts A."/>
            <person name="Benoit I."/>
            <person name="Boyd A."/>
            <person name="Carlson A."/>
            <person name="Copeland A."/>
            <person name="Coutinho P.M."/>
            <person name="de Vries R.P."/>
            <person name="Ferreira P."/>
            <person name="Findley K."/>
            <person name="Foster B."/>
            <person name="Gaskell J."/>
            <person name="Glotzer D."/>
            <person name="Gorecki P."/>
            <person name="Heitman J."/>
            <person name="Hesse C."/>
            <person name="Hori C."/>
            <person name="Igarashi K."/>
            <person name="Jurgens J.A."/>
            <person name="Kallen N."/>
            <person name="Kersten P."/>
            <person name="Kohler A."/>
            <person name="Kuees U."/>
            <person name="Kumar T.K.A."/>
            <person name="Kuo A."/>
            <person name="LaButti K."/>
            <person name="Larrondo L.F."/>
            <person name="Lindquist E."/>
            <person name="Ling A."/>
            <person name="Lombard V."/>
            <person name="Lucas S."/>
            <person name="Lundell T."/>
            <person name="Martin R."/>
            <person name="McLaughlin D.J."/>
            <person name="Morgenstern I."/>
            <person name="Morin E."/>
            <person name="Murat C."/>
            <person name="Nagy L.G."/>
            <person name="Nolan M."/>
            <person name="Ohm R.A."/>
            <person name="Patyshakuliyeva A."/>
            <person name="Rokas A."/>
            <person name="Ruiz-Duenas F.J."/>
            <person name="Sabat G."/>
            <person name="Salamov A."/>
            <person name="Samejima M."/>
            <person name="Schmutz J."/>
            <person name="Slot J.C."/>
            <person name="St John F."/>
            <person name="Stenlid J."/>
            <person name="Sun H."/>
            <person name="Sun S."/>
            <person name="Syed K."/>
            <person name="Tsang A."/>
            <person name="Wiebenga A."/>
            <person name="Young D."/>
            <person name="Pisabarro A."/>
            <person name="Eastwood D.C."/>
            <person name="Martin F."/>
            <person name="Cullen D."/>
            <person name="Grigoriev I.V."/>
            <person name="Hibbett D.S."/>
        </authorList>
    </citation>
    <scope>NUCLEOTIDE SEQUENCE [LARGE SCALE GENOMIC DNA]</scope>
    <source>
        <strain evidence="3">RWD-64-598 SS2</strain>
    </source>
</reference>
<dbReference type="AlphaFoldDB" id="A0A5M3MI75"/>
<evidence type="ECO:0000256" key="1">
    <source>
        <dbReference type="SAM" id="MobiDB-lite"/>
    </source>
</evidence>
<gene>
    <name evidence="2" type="ORF">CONPUDRAFT_75252</name>
</gene>
<evidence type="ECO:0000313" key="2">
    <source>
        <dbReference type="EMBL" id="EIW78630.1"/>
    </source>
</evidence>
<feature type="compositionally biased region" description="Basic and acidic residues" evidence="1">
    <location>
        <begin position="191"/>
        <end position="233"/>
    </location>
</feature>
<dbReference type="GeneID" id="19209313"/>
<keyword evidence="3" id="KW-1185">Reference proteome</keyword>
<evidence type="ECO:0000313" key="3">
    <source>
        <dbReference type="Proteomes" id="UP000053558"/>
    </source>
</evidence>
<comment type="caution">
    <text evidence="2">The sequence shown here is derived from an EMBL/GenBank/DDBJ whole genome shotgun (WGS) entry which is preliminary data.</text>
</comment>
<proteinExistence type="predicted"/>
<dbReference type="RefSeq" id="XP_007771180.1">
    <property type="nucleotide sequence ID" value="XM_007772990.1"/>
</dbReference>
<sequence length="233" mass="26215">MAALQQVLNLVPLCYDLPCLHDLATHAASSCRKLVPNGLSRYFEMVDDLSTAIIRLTEYKALLTNLIMITQGLLHPCRTSLTETLATIISQAATPFLYDQSHSTIHYAYGSYAGTITKRTRIAGELERAPRGRAAACGWVRIGGEGHRRLERRSRIEDGPVVGSLRGVMRLRGSCVGTRVPTVEICGRMNQSDDQKSGRRQSRQEKGWLRDTEKRRETQDRGRARMCKEDKER</sequence>
<accession>A0A5M3MI75</accession>
<name>A0A5M3MI75_CONPW</name>
<feature type="region of interest" description="Disordered" evidence="1">
    <location>
        <begin position="187"/>
        <end position="233"/>
    </location>
</feature>
<protein>
    <submittedName>
        <fullName evidence="2">Uncharacterized protein</fullName>
    </submittedName>
</protein>